<sequence>MKRKRFYDVFCGLVGNLDPYELKGLYTRASRLGYAGCAIVYIIEDSSDVREAFEKLRAARRVLDILQEDNHKLYLRCHLKVSGQGKAKSFLARARRLCDLASIEGLTRESIAFASRDRRIDILTLVPGVSPRLFRGDILYIAEYEKLVEVPFSYMWDADPLIFSKKIMHARTSLQKIIAKKLPVLVSSGGDGSIDPRALFSFAELTLGADYSVLVKSASTLIEKRLHENRERILGIRPVEGVRVKADKA</sequence>
<dbReference type="InterPro" id="IPR016195">
    <property type="entry name" value="Pol/histidinol_Pase-like"/>
</dbReference>
<dbReference type="GeneID" id="25402170"/>
<dbReference type="OrthoDB" id="31568at2157"/>
<evidence type="ECO:0000313" key="1">
    <source>
        <dbReference type="EMBL" id="AKG39188.1"/>
    </source>
</evidence>
<reference evidence="1 2" key="1">
    <citation type="journal article" date="2015" name="Stand. Genomic Sci.">
        <title>Complete genome sequence of and proposal of Thermofilum uzonense sp. nov. a novel hyperthermophilic crenarchaeon and emended description of the genus Thermofilum.</title>
        <authorList>
            <person name="Toshchakov S.V."/>
            <person name="Korzhenkov A.A."/>
            <person name="Samarov N.I."/>
            <person name="Mazunin I.O."/>
            <person name="Mozhey O.I."/>
            <person name="Shmyr I.S."/>
            <person name="Derbikova K.S."/>
            <person name="Taranov E.A."/>
            <person name="Dominova I.N."/>
            <person name="Bonch-Osmolovskaya E.A."/>
            <person name="Patrushev M.V."/>
            <person name="Podosokorskaya O.A."/>
            <person name="Kublanov I.V."/>
        </authorList>
    </citation>
    <scope>NUCLEOTIDE SEQUENCE [LARGE SCALE GENOMIC DNA]</scope>
    <source>
        <strain evidence="1 2">1807-2</strain>
    </source>
</reference>
<dbReference type="Proteomes" id="UP000067434">
    <property type="component" value="Chromosome"/>
</dbReference>
<dbReference type="KEGG" id="thf:MA03_08025"/>
<evidence type="ECO:0000313" key="2">
    <source>
        <dbReference type="Proteomes" id="UP000067434"/>
    </source>
</evidence>
<proteinExistence type="predicted"/>
<protein>
    <submittedName>
        <fullName evidence="1">Uncharacterized protein</fullName>
    </submittedName>
</protein>
<dbReference type="PATRIC" id="fig|1550241.5.peg.1662"/>
<keyword evidence="2" id="KW-1185">Reference proteome</keyword>
<gene>
    <name evidence="1" type="ORF">MA03_08025</name>
</gene>
<dbReference type="AlphaFoldDB" id="A0A0F7FJT2"/>
<dbReference type="STRING" id="1550241.MA03_08025"/>
<accession>A0A0F7FJT2</accession>
<dbReference type="SUPFAM" id="SSF89550">
    <property type="entry name" value="PHP domain-like"/>
    <property type="match status" value="1"/>
</dbReference>
<name>A0A0F7FJT2_9CREN</name>
<dbReference type="EMBL" id="CP009961">
    <property type="protein sequence ID" value="AKG39188.1"/>
    <property type="molecule type" value="Genomic_DNA"/>
</dbReference>
<dbReference type="RefSeq" id="WP_052884743.1">
    <property type="nucleotide sequence ID" value="NZ_CP009961.1"/>
</dbReference>
<organism evidence="1 2">
    <name type="scientific">Infirmifilum uzonense</name>
    <dbReference type="NCBI Taxonomy" id="1550241"/>
    <lineage>
        <taxon>Archaea</taxon>
        <taxon>Thermoproteota</taxon>
        <taxon>Thermoprotei</taxon>
        <taxon>Thermofilales</taxon>
        <taxon>Thermofilaceae</taxon>
        <taxon>Infirmifilum</taxon>
    </lineage>
</organism>
<dbReference type="HOGENOM" id="CLU_1113922_0_0_2"/>